<accession>A0A1M7F2U7</accession>
<dbReference type="Proteomes" id="UP000184028">
    <property type="component" value="Unassembled WGS sequence"/>
</dbReference>
<evidence type="ECO:0008006" key="3">
    <source>
        <dbReference type="Google" id="ProtNLM"/>
    </source>
</evidence>
<name>A0A1M7F2U7_9FLAO</name>
<evidence type="ECO:0000313" key="1">
    <source>
        <dbReference type="EMBL" id="SHL98048.1"/>
    </source>
</evidence>
<sequence length="146" mass="17395">MSYSQDNFKEWIFYIDNKMDSFTTEFANKNNLKLDYSIQSLNELENWIISNFKDRFELQNNSQLLDLFTIYIGETFRKHIEGKWYMDLENKDNVYYHMPVLTSPDYKGEKYIAPLTFATACIMRKRGNYISSILKNCLQDMGTQIA</sequence>
<evidence type="ECO:0000313" key="2">
    <source>
        <dbReference type="Proteomes" id="UP000184028"/>
    </source>
</evidence>
<dbReference type="RefSeq" id="WP_068842659.1">
    <property type="nucleotide sequence ID" value="NZ_FRBT01000003.1"/>
</dbReference>
<dbReference type="EMBL" id="FRBT01000003">
    <property type="protein sequence ID" value="SHL98048.1"/>
    <property type="molecule type" value="Genomic_DNA"/>
</dbReference>
<gene>
    <name evidence="1" type="ORF">SAMN05444484_103188</name>
</gene>
<keyword evidence="2" id="KW-1185">Reference proteome</keyword>
<dbReference type="STRING" id="946677.SAMN05444484_103188"/>
<organism evidence="1 2">
    <name type="scientific">Flavobacterium chilense</name>
    <dbReference type="NCBI Taxonomy" id="946677"/>
    <lineage>
        <taxon>Bacteria</taxon>
        <taxon>Pseudomonadati</taxon>
        <taxon>Bacteroidota</taxon>
        <taxon>Flavobacteriia</taxon>
        <taxon>Flavobacteriales</taxon>
        <taxon>Flavobacteriaceae</taxon>
        <taxon>Flavobacterium</taxon>
    </lineage>
</organism>
<reference evidence="2" key="1">
    <citation type="submission" date="2016-11" db="EMBL/GenBank/DDBJ databases">
        <authorList>
            <person name="Varghese N."/>
            <person name="Submissions S."/>
        </authorList>
    </citation>
    <scope>NUCLEOTIDE SEQUENCE [LARGE SCALE GENOMIC DNA]</scope>
    <source>
        <strain evidence="2">DSM 24724</strain>
    </source>
</reference>
<proteinExistence type="predicted"/>
<dbReference type="AlphaFoldDB" id="A0A1M7F2U7"/>
<dbReference type="OrthoDB" id="8779193at2"/>
<protein>
    <recommendedName>
        <fullName evidence="3">DUF3806 domain-containing protein</fullName>
    </recommendedName>
</protein>